<dbReference type="EMBL" id="VEVO01000001">
    <property type="protein sequence ID" value="KAF0046630.1"/>
    <property type="molecule type" value="Genomic_DNA"/>
</dbReference>
<dbReference type="GO" id="GO:0051028">
    <property type="term" value="P:mRNA transport"/>
    <property type="evidence" value="ECO:0007669"/>
    <property type="project" value="UniProtKB-KW"/>
</dbReference>
<feature type="region of interest" description="Disordered" evidence="18">
    <location>
        <begin position="16"/>
        <end position="73"/>
    </location>
</feature>
<keyword evidence="8" id="KW-0509">mRNA transport</keyword>
<evidence type="ECO:0000256" key="16">
    <source>
        <dbReference type="ARBA" id="ARBA00031201"/>
    </source>
</evidence>
<evidence type="ECO:0000256" key="19">
    <source>
        <dbReference type="SAM" id="Phobius"/>
    </source>
</evidence>
<proteinExistence type="inferred from homology"/>
<keyword evidence="14" id="KW-0539">Nucleus</keyword>
<evidence type="ECO:0000256" key="14">
    <source>
        <dbReference type="ARBA" id="ARBA00023242"/>
    </source>
</evidence>
<gene>
    <name evidence="21" type="ORF">F2P81_000263</name>
</gene>
<evidence type="ECO:0000256" key="18">
    <source>
        <dbReference type="SAM" id="MobiDB-lite"/>
    </source>
</evidence>
<evidence type="ECO:0000256" key="10">
    <source>
        <dbReference type="ARBA" id="ARBA00022989"/>
    </source>
</evidence>
<feature type="transmembrane region" description="Helical" evidence="19">
    <location>
        <begin position="624"/>
        <end position="643"/>
    </location>
</feature>
<feature type="transmembrane region" description="Helical" evidence="19">
    <location>
        <begin position="594"/>
        <end position="618"/>
    </location>
</feature>
<dbReference type="GO" id="GO:0031965">
    <property type="term" value="C:nuclear membrane"/>
    <property type="evidence" value="ECO:0007669"/>
    <property type="project" value="UniProtKB-SubCell"/>
</dbReference>
<evidence type="ECO:0000256" key="17">
    <source>
        <dbReference type="SAM" id="Coils"/>
    </source>
</evidence>
<evidence type="ECO:0000256" key="7">
    <source>
        <dbReference type="ARBA" id="ARBA00022692"/>
    </source>
</evidence>
<dbReference type="Pfam" id="PF04893">
    <property type="entry name" value="Yip1"/>
    <property type="match status" value="1"/>
</dbReference>
<evidence type="ECO:0000259" key="20">
    <source>
        <dbReference type="Pfam" id="PF04893"/>
    </source>
</evidence>
<comment type="function">
    <text evidence="15">Component of the nuclear pore complex (NPC), which plays a key role in de novo assembly and insertion of NPC in the nuclear envelope. Required for NPC and nuclear envelope assembly, possibly by forming a link between the nuclear envelope membrane and soluble nucleoporins, thereby anchoring the NPC in the membrane.</text>
</comment>
<dbReference type="GO" id="GO:0006999">
    <property type="term" value="P:nuclear pore organization"/>
    <property type="evidence" value="ECO:0007669"/>
    <property type="project" value="TreeGrafter"/>
</dbReference>
<evidence type="ECO:0000256" key="8">
    <source>
        <dbReference type="ARBA" id="ARBA00022816"/>
    </source>
</evidence>
<keyword evidence="13 19" id="KW-0472">Membrane</keyword>
<feature type="transmembrane region" description="Helical" evidence="19">
    <location>
        <begin position="199"/>
        <end position="221"/>
    </location>
</feature>
<feature type="transmembrane region" description="Helical" evidence="19">
    <location>
        <begin position="757"/>
        <end position="779"/>
    </location>
</feature>
<evidence type="ECO:0000256" key="3">
    <source>
        <dbReference type="ARBA" id="ARBA00005760"/>
    </source>
</evidence>
<evidence type="ECO:0000256" key="5">
    <source>
        <dbReference type="ARBA" id="ARBA00017534"/>
    </source>
</evidence>
<feature type="transmembrane region" description="Helical" evidence="19">
    <location>
        <begin position="655"/>
        <end position="674"/>
    </location>
</feature>
<comment type="caution">
    <text evidence="21">The sequence shown here is derived from an EMBL/GenBank/DDBJ whole genome shotgun (WGS) entry which is preliminary data.</text>
</comment>
<keyword evidence="6" id="KW-0813">Transport</keyword>
<evidence type="ECO:0000313" key="22">
    <source>
        <dbReference type="Proteomes" id="UP000438429"/>
    </source>
</evidence>
<organism evidence="21 22">
    <name type="scientific">Scophthalmus maximus</name>
    <name type="common">Turbot</name>
    <name type="synonym">Psetta maxima</name>
    <dbReference type="NCBI Taxonomy" id="52904"/>
    <lineage>
        <taxon>Eukaryota</taxon>
        <taxon>Metazoa</taxon>
        <taxon>Chordata</taxon>
        <taxon>Craniata</taxon>
        <taxon>Vertebrata</taxon>
        <taxon>Euteleostomi</taxon>
        <taxon>Actinopterygii</taxon>
        <taxon>Neopterygii</taxon>
        <taxon>Teleostei</taxon>
        <taxon>Neoteleostei</taxon>
        <taxon>Acanthomorphata</taxon>
        <taxon>Carangaria</taxon>
        <taxon>Pleuronectiformes</taxon>
        <taxon>Pleuronectoidei</taxon>
        <taxon>Scophthalmidae</taxon>
        <taxon>Scophthalmus</taxon>
    </lineage>
</organism>
<dbReference type="Proteomes" id="UP000438429">
    <property type="component" value="Unassembled WGS sequence"/>
</dbReference>
<evidence type="ECO:0000256" key="15">
    <source>
        <dbReference type="ARBA" id="ARBA00025441"/>
    </source>
</evidence>
<feature type="region of interest" description="Disordered" evidence="18">
    <location>
        <begin position="1020"/>
        <end position="1044"/>
    </location>
</feature>
<comment type="subcellular location">
    <subcellularLocation>
        <location evidence="1">Nucleus membrane</location>
        <topology evidence="1">Multi-pass membrane protein</topology>
    </subcellularLocation>
    <subcellularLocation>
        <location evidence="2">Nucleus</location>
        <location evidence="2">Nuclear pore complex</location>
    </subcellularLocation>
</comment>
<feature type="transmembrane region" description="Helical" evidence="19">
    <location>
        <begin position="259"/>
        <end position="283"/>
    </location>
</feature>
<dbReference type="GO" id="GO:0070762">
    <property type="term" value="C:nuclear pore transmembrane ring"/>
    <property type="evidence" value="ECO:0007669"/>
    <property type="project" value="TreeGrafter"/>
</dbReference>
<evidence type="ECO:0000313" key="21">
    <source>
        <dbReference type="EMBL" id="KAF0046630.1"/>
    </source>
</evidence>
<dbReference type="GO" id="GO:0015031">
    <property type="term" value="P:protein transport"/>
    <property type="evidence" value="ECO:0007669"/>
    <property type="project" value="UniProtKB-KW"/>
</dbReference>
<dbReference type="Pfam" id="PF09531">
    <property type="entry name" value="Ndc1_Nup"/>
    <property type="match status" value="1"/>
</dbReference>
<evidence type="ECO:0000256" key="1">
    <source>
        <dbReference type="ARBA" id="ARBA00004232"/>
    </source>
</evidence>
<keyword evidence="17" id="KW-0175">Coiled coil</keyword>
<evidence type="ECO:0000256" key="9">
    <source>
        <dbReference type="ARBA" id="ARBA00022927"/>
    </source>
</evidence>
<dbReference type="AlphaFoldDB" id="A0A6A4TSR4"/>
<feature type="compositionally biased region" description="Low complexity" evidence="18">
    <location>
        <begin position="934"/>
        <end position="943"/>
    </location>
</feature>
<feature type="transmembrane region" description="Helical" evidence="19">
    <location>
        <begin position="122"/>
        <end position="143"/>
    </location>
</feature>
<protein>
    <recommendedName>
        <fullName evidence="5">Nucleoporin NDC1</fullName>
    </recommendedName>
    <alternativeName>
        <fullName evidence="16">Transmembrane protein 48</fullName>
    </alternativeName>
</protein>
<evidence type="ECO:0000256" key="4">
    <source>
        <dbReference type="ARBA" id="ARBA00010596"/>
    </source>
</evidence>
<evidence type="ECO:0000256" key="13">
    <source>
        <dbReference type="ARBA" id="ARBA00023136"/>
    </source>
</evidence>
<dbReference type="PANTHER" id="PTHR13269:SF6">
    <property type="entry name" value="NUCLEOPORIN NDC1"/>
    <property type="match status" value="1"/>
</dbReference>
<feature type="transmembrane region" description="Helical" evidence="19">
    <location>
        <begin position="227"/>
        <end position="252"/>
    </location>
</feature>
<keyword evidence="7 19" id="KW-0812">Transmembrane</keyword>
<keyword evidence="11" id="KW-0811">Translocation</keyword>
<dbReference type="InterPro" id="IPR006977">
    <property type="entry name" value="Yip1_dom"/>
</dbReference>
<comment type="similarity">
    <text evidence="3">Belongs to the NDC1 family.</text>
</comment>
<keyword evidence="9" id="KW-0653">Protein transport</keyword>
<feature type="domain" description="Yip1" evidence="20">
    <location>
        <begin position="102"/>
        <end position="275"/>
    </location>
</feature>
<accession>A0A6A4TSR4</accession>
<reference evidence="21 22" key="1">
    <citation type="submission" date="2019-06" db="EMBL/GenBank/DDBJ databases">
        <title>Draft genomes of female and male turbot (Scophthalmus maximus).</title>
        <authorList>
            <person name="Xu H."/>
            <person name="Xu X.-W."/>
            <person name="Shao C."/>
            <person name="Chen S."/>
        </authorList>
    </citation>
    <scope>NUCLEOTIDE SEQUENCE [LARGE SCALE GENOMIC DNA]</scope>
    <source>
        <strain evidence="21">Ysfricsl-2016a</strain>
        <tissue evidence="21">Blood</tissue>
    </source>
</reference>
<dbReference type="InterPro" id="IPR019049">
    <property type="entry name" value="Nucleoporin_prot_Ndc1/Nup"/>
</dbReference>
<feature type="coiled-coil region" evidence="17">
    <location>
        <begin position="438"/>
        <end position="465"/>
    </location>
</feature>
<dbReference type="PANTHER" id="PTHR13269">
    <property type="entry name" value="NUCLEOPORIN NDC1"/>
    <property type="match status" value="1"/>
</dbReference>
<comment type="similarity">
    <text evidence="4">Belongs to the YIP1 family.</text>
</comment>
<evidence type="ECO:0000256" key="6">
    <source>
        <dbReference type="ARBA" id="ARBA00022448"/>
    </source>
</evidence>
<sequence>MASANDPFQFQEFEEAGNLLEANRDATTISIEDEDVKPEKQRRAAGLNPAAGGGDDEDAGDYDDKTELLSGQQKSPPFWTFEYYQQFFDIETHHVKERIIGSVLPWPGKNFIQVYLRRNPDLYGPFWICTTLVFAIAISGNISNFLVHLGKPNYKYTPEFQKVTIAATAIFSYAWLVPFALWGVLLWRNNKTMNLVSYSFMEIICVYGYSLSIYIPAVVLWIFPFEWLRWCSIVVALCLSGSVLVMTFWPAVRDDHPKVIVAIMSAVVLFNILLAVGCKTYFFSKPEPALPANNSSVAVVIKTTMATSNGKGEKVSKFETLKLLEKCRKERDDAMHRESVLREKLRQYETRMRSTEGLKQKLKTLTMDNKELRKQVKALRTEIGLECSPKFNGKTTKDIIYDLHEKERECTSMVEKAGKLSLTIDDLTSELANTVTSKTLLEDQVQSLQQNLKDMTNNQRRLLKLWEDKKAQREQFALPAITQKPGQRPFVHKGIQTEMSVSTSQKLPVNAFETKPFSRDKDSKNALDKHSFPTYGNGYHHDKKTFMHDDAKVICWRAAASIAWAVLLLPPVTAVFVILSRFSLLHPIHTISECFSLLTSAGAIFSLILLCGVILMVGFLNLEYYTVIPTIACSKIALLGQLLHPRQFVNSSAHCIMGIIVAWCCAVTIGGRYETIGYPCTHSDGSTHMCLNEYHLILLLAGAFVGFSHSLLGVIHNMNFVSFHTVQQYKYLRFKGSLPLVVKCSATQALYSVRNYVVVYFFLGYIPKAWICKTLNLHLNSSIHPLDSIAGLLDLSLLYHLWISATFLLFTWYITLLLFRIFVTEVYNFPVQSSFTEEAHQCLPKVLTDKEPMILKFLALQDLALLSQHSPSRRCEVFSLSQPGGHPHNWNAISRECLSLLADLTQRLVAYHDTVATNGRAKSLSTGSERKTSSETSVTSGTEDLMSPRPTLMMKTPASVFARSIVGGPQSPLTAPFTPDLDSPFASPSLRRLTAPVEQCSPWHGTVQSPHVMRRVPKLWSTSTDSQANGSPPPSPASVASPQQQTSKPSLLAQFLQNRKEQVKHFLAKRVLIMYLFNKLPEASSQALFADSQAHIWALEGISYLIQASFSEDQFGVVQTALPSILSCMLVLQEAVDRHFKLPHASSKPLRSASSMGDPTYKTLRFALRATLKTAIYRITTTFGDHLNAVQMSAEHRKRLQQFVEYKD</sequence>
<evidence type="ECO:0000256" key="2">
    <source>
        <dbReference type="ARBA" id="ARBA00004567"/>
    </source>
</evidence>
<keyword evidence="10 19" id="KW-1133">Transmembrane helix</keyword>
<evidence type="ECO:0000256" key="11">
    <source>
        <dbReference type="ARBA" id="ARBA00023010"/>
    </source>
</evidence>
<name>A0A6A4TSR4_SCOMX</name>
<evidence type="ECO:0000256" key="12">
    <source>
        <dbReference type="ARBA" id="ARBA00023132"/>
    </source>
</evidence>
<feature type="coiled-coil region" evidence="17">
    <location>
        <begin position="355"/>
        <end position="382"/>
    </location>
</feature>
<feature type="region of interest" description="Disordered" evidence="18">
    <location>
        <begin position="920"/>
        <end position="950"/>
    </location>
</feature>
<keyword evidence="12" id="KW-0906">Nuclear pore complex</keyword>
<feature type="transmembrane region" description="Helical" evidence="19">
    <location>
        <begin position="562"/>
        <end position="582"/>
    </location>
</feature>
<feature type="transmembrane region" description="Helical" evidence="19">
    <location>
        <begin position="163"/>
        <end position="187"/>
    </location>
</feature>
<feature type="transmembrane region" description="Helical" evidence="19">
    <location>
        <begin position="799"/>
        <end position="823"/>
    </location>
</feature>
<feature type="transmembrane region" description="Helical" evidence="19">
    <location>
        <begin position="694"/>
        <end position="715"/>
    </location>
</feature>
<dbReference type="GO" id="GO:0030674">
    <property type="term" value="F:protein-macromolecule adaptor activity"/>
    <property type="evidence" value="ECO:0007669"/>
    <property type="project" value="TreeGrafter"/>
</dbReference>